<dbReference type="EMBL" id="MTLA01000211">
    <property type="protein sequence ID" value="OOP67296.1"/>
    <property type="molecule type" value="Genomic_DNA"/>
</dbReference>
<evidence type="ECO:0000313" key="2">
    <source>
        <dbReference type="EMBL" id="OOP67296.1"/>
    </source>
</evidence>
<dbReference type="CDD" id="cd06588">
    <property type="entry name" value="PhnB_like"/>
    <property type="match status" value="1"/>
</dbReference>
<protein>
    <submittedName>
        <fullName evidence="2">VOC family protein</fullName>
    </submittedName>
</protein>
<evidence type="ECO:0000313" key="3">
    <source>
        <dbReference type="Proteomes" id="UP000189761"/>
    </source>
</evidence>
<dbReference type="AlphaFoldDB" id="A0A8E2I5V4"/>
<gene>
    <name evidence="2" type="ORF">BWZ43_16570</name>
</gene>
<dbReference type="PANTHER" id="PTHR33990">
    <property type="entry name" value="PROTEIN YJDN-RELATED"/>
    <property type="match status" value="1"/>
</dbReference>
<comment type="caution">
    <text evidence="2">The sequence shown here is derived from an EMBL/GenBank/DDBJ whole genome shotgun (WGS) entry which is preliminary data.</text>
</comment>
<accession>A0A8E2I5V4</accession>
<dbReference type="Pfam" id="PF00903">
    <property type="entry name" value="Glyoxalase"/>
    <property type="match status" value="1"/>
</dbReference>
<dbReference type="Gene3D" id="3.10.180.10">
    <property type="entry name" value="2,3-Dihydroxybiphenyl 1,2-Dioxygenase, domain 1"/>
    <property type="match status" value="1"/>
</dbReference>
<dbReference type="PANTHER" id="PTHR33990:SF1">
    <property type="entry name" value="PROTEIN YJDN"/>
    <property type="match status" value="1"/>
</dbReference>
<dbReference type="RefSeq" id="WP_078110747.1">
    <property type="nucleotide sequence ID" value="NZ_CP065424.1"/>
</dbReference>
<dbReference type="InterPro" id="IPR004360">
    <property type="entry name" value="Glyas_Fos-R_dOase_dom"/>
</dbReference>
<keyword evidence="3" id="KW-1185">Reference proteome</keyword>
<dbReference type="SUPFAM" id="SSF54593">
    <property type="entry name" value="Glyoxalase/Bleomycin resistance protein/Dihydroxybiphenyl dioxygenase"/>
    <property type="match status" value="1"/>
</dbReference>
<dbReference type="InterPro" id="IPR028973">
    <property type="entry name" value="PhnB-like"/>
</dbReference>
<dbReference type="Proteomes" id="UP000189761">
    <property type="component" value="Unassembled WGS sequence"/>
</dbReference>
<evidence type="ECO:0000259" key="1">
    <source>
        <dbReference type="Pfam" id="PF00903"/>
    </source>
</evidence>
<reference evidence="2 3" key="1">
    <citation type="submission" date="2017-01" db="EMBL/GenBank/DDBJ databases">
        <title>Draft genome sequence of Bacillus oleronius.</title>
        <authorList>
            <person name="Allam M."/>
        </authorList>
    </citation>
    <scope>NUCLEOTIDE SEQUENCE [LARGE SCALE GENOMIC DNA]</scope>
    <source>
        <strain evidence="2 3">DSM 9356</strain>
    </source>
</reference>
<organism evidence="2 3">
    <name type="scientific">Heyndrickxia oleronia</name>
    <dbReference type="NCBI Taxonomy" id="38875"/>
    <lineage>
        <taxon>Bacteria</taxon>
        <taxon>Bacillati</taxon>
        <taxon>Bacillota</taxon>
        <taxon>Bacilli</taxon>
        <taxon>Bacillales</taxon>
        <taxon>Bacillaceae</taxon>
        <taxon>Heyndrickxia</taxon>
    </lineage>
</organism>
<feature type="domain" description="Glyoxalase/fosfomycin resistance/dioxygenase" evidence="1">
    <location>
        <begin position="9"/>
        <end position="127"/>
    </location>
</feature>
<sequence length="132" mass="15110">MKKIYPHITIENCKEAIEFYAEVLDGQIKNTKLADGVEMFKGHEGKYIHGELHFPNGFVIYFNDVFGHTPIKGNNIEIGLDLESENEINKIYGALSKDGKVGMELQTTFWNATYGKVTDKFGITWELNYQKE</sequence>
<proteinExistence type="predicted"/>
<name>A0A8E2I5V4_9BACI</name>
<dbReference type="InterPro" id="IPR029068">
    <property type="entry name" value="Glyas_Bleomycin-R_OHBP_Dase"/>
</dbReference>